<keyword evidence="2" id="KW-0378">Hydrolase</keyword>
<evidence type="ECO:0000256" key="1">
    <source>
        <dbReference type="ARBA" id="ARBA00022670"/>
    </source>
</evidence>
<dbReference type="PROSITE" id="PS00138">
    <property type="entry name" value="SUBTILASE_SER"/>
    <property type="match status" value="1"/>
</dbReference>
<accession>A0A4D8QAX7</accession>
<sequence length="115" mass="12002">MPIRLPLGIAMLIPLQAASGLSSSQLAVLWMATQGSGLAEKAWEITVDKIGDGDGSFGGTSIAAPDAAARQVLLSAACVETINQGMQKRTWPAAPPLRRRQRSVSKVKAFSASTP</sequence>
<feature type="chain" id="PRO_5020790628" evidence="5">
    <location>
        <begin position="18"/>
        <end position="115"/>
    </location>
</feature>
<evidence type="ECO:0000256" key="3">
    <source>
        <dbReference type="ARBA" id="ARBA00022825"/>
    </source>
</evidence>
<keyword evidence="3" id="KW-0720">Serine protease</keyword>
<dbReference type="Proteomes" id="UP000298596">
    <property type="component" value="Plasmid p7"/>
</dbReference>
<keyword evidence="1" id="KW-0645">Protease</keyword>
<organism evidence="6 7">
    <name type="scientific">Azospirillum brasilense</name>
    <dbReference type="NCBI Taxonomy" id="192"/>
    <lineage>
        <taxon>Bacteria</taxon>
        <taxon>Pseudomonadati</taxon>
        <taxon>Pseudomonadota</taxon>
        <taxon>Alphaproteobacteria</taxon>
        <taxon>Rhodospirillales</taxon>
        <taxon>Azospirillaceae</taxon>
        <taxon>Azospirillum</taxon>
    </lineage>
</organism>
<evidence type="ECO:0000256" key="2">
    <source>
        <dbReference type="ARBA" id="ARBA00022801"/>
    </source>
</evidence>
<dbReference type="InterPro" id="IPR023828">
    <property type="entry name" value="Peptidase_S8_Ser-AS"/>
</dbReference>
<proteinExistence type="predicted"/>
<keyword evidence="5" id="KW-0732">Signal</keyword>
<geneLocation type="plasmid" evidence="6 7">
    <name>p7</name>
</geneLocation>
<name>A0A4D8QAX7_AZOBR</name>
<feature type="signal peptide" evidence="5">
    <location>
        <begin position="1"/>
        <end position="17"/>
    </location>
</feature>
<feature type="region of interest" description="Disordered" evidence="4">
    <location>
        <begin position="90"/>
        <end position="115"/>
    </location>
</feature>
<dbReference type="EMBL" id="CP032337">
    <property type="protein sequence ID" value="QCO07458.1"/>
    <property type="molecule type" value="Genomic_DNA"/>
</dbReference>
<keyword evidence="6" id="KW-0614">Plasmid</keyword>
<dbReference type="GO" id="GO:0008236">
    <property type="term" value="F:serine-type peptidase activity"/>
    <property type="evidence" value="ECO:0007669"/>
    <property type="project" value="UniProtKB-KW"/>
</dbReference>
<gene>
    <name evidence="6" type="ORF">D3867_36860</name>
</gene>
<dbReference type="GO" id="GO:0006508">
    <property type="term" value="P:proteolysis"/>
    <property type="evidence" value="ECO:0007669"/>
    <property type="project" value="UniProtKB-KW"/>
</dbReference>
<protein>
    <submittedName>
        <fullName evidence="6">Uncharacterized protein</fullName>
    </submittedName>
</protein>
<dbReference type="AlphaFoldDB" id="A0A4D8QAX7"/>
<reference evidence="6 7" key="1">
    <citation type="submission" date="2018-09" db="EMBL/GenBank/DDBJ databases">
        <title>Whole genome based analysis of evolution and adaptive divergence in Indian and Brazilian strains of Azospirillum brasilense.</title>
        <authorList>
            <person name="Singh C."/>
            <person name="Tripathi A.K."/>
        </authorList>
    </citation>
    <scope>NUCLEOTIDE SEQUENCE [LARGE SCALE GENOMIC DNA]</scope>
    <source>
        <strain evidence="6 7">MTCC4036</strain>
        <plasmid evidence="6 7">p7</plasmid>
    </source>
</reference>
<evidence type="ECO:0000256" key="5">
    <source>
        <dbReference type="SAM" id="SignalP"/>
    </source>
</evidence>
<evidence type="ECO:0000256" key="4">
    <source>
        <dbReference type="SAM" id="MobiDB-lite"/>
    </source>
</evidence>
<evidence type="ECO:0000313" key="7">
    <source>
        <dbReference type="Proteomes" id="UP000298596"/>
    </source>
</evidence>
<evidence type="ECO:0000313" key="6">
    <source>
        <dbReference type="EMBL" id="QCO07458.1"/>
    </source>
</evidence>